<dbReference type="EMBL" id="CATQJL010000305">
    <property type="protein sequence ID" value="CAJ0603173.1"/>
    <property type="molecule type" value="Genomic_DNA"/>
</dbReference>
<feature type="compositionally biased region" description="Low complexity" evidence="1">
    <location>
        <begin position="156"/>
        <end position="165"/>
    </location>
</feature>
<dbReference type="Proteomes" id="UP001176961">
    <property type="component" value="Unassembled WGS sequence"/>
</dbReference>
<feature type="compositionally biased region" description="Acidic residues" evidence="1">
    <location>
        <begin position="171"/>
        <end position="183"/>
    </location>
</feature>
<organism evidence="3 4">
    <name type="scientific">Cylicocyclus nassatus</name>
    <name type="common">Nematode worm</name>
    <dbReference type="NCBI Taxonomy" id="53992"/>
    <lineage>
        <taxon>Eukaryota</taxon>
        <taxon>Metazoa</taxon>
        <taxon>Ecdysozoa</taxon>
        <taxon>Nematoda</taxon>
        <taxon>Chromadorea</taxon>
        <taxon>Rhabditida</taxon>
        <taxon>Rhabditina</taxon>
        <taxon>Rhabditomorpha</taxon>
        <taxon>Strongyloidea</taxon>
        <taxon>Strongylidae</taxon>
        <taxon>Cylicocyclus</taxon>
    </lineage>
</organism>
<accession>A0AA36H420</accession>
<keyword evidence="4" id="KW-1185">Reference proteome</keyword>
<protein>
    <submittedName>
        <fullName evidence="3">Uncharacterized protein</fullName>
    </submittedName>
</protein>
<evidence type="ECO:0000313" key="3">
    <source>
        <dbReference type="EMBL" id="CAJ0603173.1"/>
    </source>
</evidence>
<evidence type="ECO:0000313" key="4">
    <source>
        <dbReference type="Proteomes" id="UP001176961"/>
    </source>
</evidence>
<keyword evidence="2" id="KW-0732">Signal</keyword>
<evidence type="ECO:0000256" key="1">
    <source>
        <dbReference type="SAM" id="MobiDB-lite"/>
    </source>
</evidence>
<reference evidence="3" key="1">
    <citation type="submission" date="2023-07" db="EMBL/GenBank/DDBJ databases">
        <authorList>
            <consortium name="CYATHOMIX"/>
        </authorList>
    </citation>
    <scope>NUCLEOTIDE SEQUENCE</scope>
    <source>
        <strain evidence="3">N/A</strain>
    </source>
</reference>
<proteinExistence type="predicted"/>
<feature type="signal peptide" evidence="2">
    <location>
        <begin position="1"/>
        <end position="22"/>
    </location>
</feature>
<gene>
    <name evidence="3" type="ORF">CYNAS_LOCUS15156</name>
</gene>
<comment type="caution">
    <text evidence="3">The sequence shown here is derived from an EMBL/GenBank/DDBJ whole genome shotgun (WGS) entry which is preliminary data.</text>
</comment>
<sequence length="183" mass="20245">MCAAQATCSLLLAGGKLLLAKTESTCNDPRTKSKQFGSILLMKTDVNSPSFADETSRIAALLDPRFAFLERIAFADEWKTIVEKLIESKIGQPSSNQDSFDIPTSTARDKVSSFWDPIADCEHDSIAKRECKCWSAAEFRLYKRNADDSDDDDEGSSSVESPVEDTTAAFEDIEDLEDIEKTL</sequence>
<evidence type="ECO:0000256" key="2">
    <source>
        <dbReference type="SAM" id="SignalP"/>
    </source>
</evidence>
<name>A0AA36H420_CYLNA</name>
<feature type="region of interest" description="Disordered" evidence="1">
    <location>
        <begin position="145"/>
        <end position="183"/>
    </location>
</feature>
<feature type="chain" id="PRO_5041424002" evidence="2">
    <location>
        <begin position="23"/>
        <end position="183"/>
    </location>
</feature>
<dbReference type="AlphaFoldDB" id="A0AA36H420"/>